<dbReference type="PANTHER" id="PTHR42756">
    <property type="entry name" value="TRANSCRIPTIONAL REGULATOR, MARR"/>
    <property type="match status" value="1"/>
</dbReference>
<dbReference type="InterPro" id="IPR036388">
    <property type="entry name" value="WH-like_DNA-bd_sf"/>
</dbReference>
<evidence type="ECO:0000313" key="6">
    <source>
        <dbReference type="Proteomes" id="UP000094669"/>
    </source>
</evidence>
<keyword evidence="3" id="KW-0804">Transcription</keyword>
<name>A0ABX4YMA5_9LEPT</name>
<dbReference type="PRINTS" id="PR00598">
    <property type="entry name" value="HTHMARR"/>
</dbReference>
<reference evidence="5" key="1">
    <citation type="submission" date="2018-01" db="EMBL/GenBank/DDBJ databases">
        <title>Genomic characterization of Leptospira inadai serogroup Lyme isolated from captured rat in Brazil and comparative analysis with human reference strain.</title>
        <authorList>
            <person name="Moreno L.Z."/>
            <person name="Loureiro A.P."/>
            <person name="Miraglia F."/>
            <person name="Kremer F.S."/>
            <person name="Eslabao M.R."/>
            <person name="Dellagostin O.A."/>
            <person name="Lilenbaum W."/>
            <person name="Moreno A.M."/>
        </authorList>
    </citation>
    <scope>NUCLEOTIDE SEQUENCE [LARGE SCALE GENOMIC DNA]</scope>
    <source>
        <strain evidence="5">M34/99</strain>
    </source>
</reference>
<proteinExistence type="predicted"/>
<dbReference type="InterPro" id="IPR000835">
    <property type="entry name" value="HTH_MarR-typ"/>
</dbReference>
<dbReference type="PANTHER" id="PTHR42756:SF1">
    <property type="entry name" value="TRANSCRIPTIONAL REPRESSOR OF EMRAB OPERON"/>
    <property type="match status" value="1"/>
</dbReference>
<evidence type="ECO:0000313" key="5">
    <source>
        <dbReference type="EMBL" id="PNV76387.1"/>
    </source>
</evidence>
<evidence type="ECO:0000256" key="1">
    <source>
        <dbReference type="ARBA" id="ARBA00023015"/>
    </source>
</evidence>
<organism evidence="5 6">
    <name type="scientific">Leptospira inadai serovar Lyme</name>
    <dbReference type="NCBI Taxonomy" id="293084"/>
    <lineage>
        <taxon>Bacteria</taxon>
        <taxon>Pseudomonadati</taxon>
        <taxon>Spirochaetota</taxon>
        <taxon>Spirochaetia</taxon>
        <taxon>Leptospirales</taxon>
        <taxon>Leptospiraceae</taxon>
        <taxon>Leptospira</taxon>
    </lineage>
</organism>
<dbReference type="EMBL" id="MCRM02000002">
    <property type="protein sequence ID" value="PNV76387.1"/>
    <property type="molecule type" value="Genomic_DNA"/>
</dbReference>
<keyword evidence="1" id="KW-0805">Transcription regulation</keyword>
<dbReference type="PROSITE" id="PS50995">
    <property type="entry name" value="HTH_MARR_2"/>
    <property type="match status" value="1"/>
</dbReference>
<protein>
    <submittedName>
        <fullName evidence="5">MarR family transcriptional regulator</fullName>
    </submittedName>
</protein>
<feature type="domain" description="HTH marR-type" evidence="4">
    <location>
        <begin position="11"/>
        <end position="143"/>
    </location>
</feature>
<dbReference type="SUPFAM" id="SSF46785">
    <property type="entry name" value="Winged helix' DNA-binding domain"/>
    <property type="match status" value="1"/>
</dbReference>
<dbReference type="Gene3D" id="1.10.10.10">
    <property type="entry name" value="Winged helix-like DNA-binding domain superfamily/Winged helix DNA-binding domain"/>
    <property type="match status" value="1"/>
</dbReference>
<dbReference type="SMART" id="SM00347">
    <property type="entry name" value="HTH_MARR"/>
    <property type="match status" value="1"/>
</dbReference>
<dbReference type="Proteomes" id="UP000094669">
    <property type="component" value="Unassembled WGS sequence"/>
</dbReference>
<evidence type="ECO:0000259" key="4">
    <source>
        <dbReference type="PROSITE" id="PS50995"/>
    </source>
</evidence>
<comment type="caution">
    <text evidence="5">The sequence shown here is derived from an EMBL/GenBank/DDBJ whole genome shotgun (WGS) entry which is preliminary data.</text>
</comment>
<gene>
    <name evidence="5" type="ORF">BES34_001930</name>
</gene>
<keyword evidence="6" id="KW-1185">Reference proteome</keyword>
<sequence>MASSTVRFDSVKYLPRLAEFMSREIERHLKKAEDLRTLSASHFEILTFLLRKEKTNMSLIARAIHRKKSTVTVLVNKLEDLGLVRKYNSDEDKRETNLELTERGRAVRGLAKRISSGIMSLKLWGLSSKESEQLFHLLEKTYTHLRDTKKL</sequence>
<dbReference type="InterPro" id="IPR036390">
    <property type="entry name" value="WH_DNA-bd_sf"/>
</dbReference>
<accession>A0ABX4YMA5</accession>
<keyword evidence="2" id="KW-0238">DNA-binding</keyword>
<dbReference type="Pfam" id="PF01047">
    <property type="entry name" value="MarR"/>
    <property type="match status" value="1"/>
</dbReference>
<evidence type="ECO:0000256" key="3">
    <source>
        <dbReference type="ARBA" id="ARBA00023163"/>
    </source>
</evidence>
<evidence type="ECO:0000256" key="2">
    <source>
        <dbReference type="ARBA" id="ARBA00023125"/>
    </source>
</evidence>